<feature type="chain" id="PRO_5021313917" evidence="1">
    <location>
        <begin position="18"/>
        <end position="380"/>
    </location>
</feature>
<proteinExistence type="predicted"/>
<dbReference type="EMBL" id="SNSC02000021">
    <property type="protein sequence ID" value="TID15276.1"/>
    <property type="molecule type" value="Genomic_DNA"/>
</dbReference>
<feature type="signal peptide" evidence="1">
    <location>
        <begin position="1"/>
        <end position="17"/>
    </location>
</feature>
<keyword evidence="3" id="KW-1185">Reference proteome</keyword>
<dbReference type="AlphaFoldDB" id="A0A4Z1P1K2"/>
<evidence type="ECO:0000313" key="2">
    <source>
        <dbReference type="EMBL" id="TID15276.1"/>
    </source>
</evidence>
<evidence type="ECO:0000313" key="3">
    <source>
        <dbReference type="Proteomes" id="UP000298493"/>
    </source>
</evidence>
<organism evidence="2 3">
    <name type="scientific">Venturia nashicola</name>
    <dbReference type="NCBI Taxonomy" id="86259"/>
    <lineage>
        <taxon>Eukaryota</taxon>
        <taxon>Fungi</taxon>
        <taxon>Dikarya</taxon>
        <taxon>Ascomycota</taxon>
        <taxon>Pezizomycotina</taxon>
        <taxon>Dothideomycetes</taxon>
        <taxon>Pleosporomycetidae</taxon>
        <taxon>Venturiales</taxon>
        <taxon>Venturiaceae</taxon>
        <taxon>Venturia</taxon>
    </lineage>
</organism>
<evidence type="ECO:0000256" key="1">
    <source>
        <dbReference type="SAM" id="SignalP"/>
    </source>
</evidence>
<accession>A0A4Z1P1K2</accession>
<reference evidence="2 3" key="1">
    <citation type="submission" date="2019-04" db="EMBL/GenBank/DDBJ databases">
        <title>High contiguity whole genome sequence and gene annotation resource for two Venturia nashicola isolates.</title>
        <authorList>
            <person name="Prokchorchik M."/>
            <person name="Won K."/>
            <person name="Lee Y."/>
            <person name="Choi E.D."/>
            <person name="Segonzac C."/>
            <person name="Sohn K.H."/>
        </authorList>
    </citation>
    <scope>NUCLEOTIDE SEQUENCE [LARGE SCALE GENOMIC DNA]</scope>
    <source>
        <strain evidence="2 3">PRI2</strain>
    </source>
</reference>
<protein>
    <submittedName>
        <fullName evidence="2">Uncharacterized protein</fullName>
    </submittedName>
</protein>
<name>A0A4Z1P1K2_9PEZI</name>
<gene>
    <name evidence="2" type="ORF">E6O75_ATG08529</name>
</gene>
<dbReference type="Proteomes" id="UP000298493">
    <property type="component" value="Unassembled WGS sequence"/>
</dbReference>
<keyword evidence="1" id="KW-0732">Signal</keyword>
<sequence length="380" mass="41905">MKITAILALAFAATAIAQNTAVGDLADLEANTVKARAAAVQIDPVCSPKCPIRGPDGNCICGPEDKKRQLADENLVRARAAVQDDMYCGPGCYMMSGGCECLRKKEKRQLTDLEETNLVEARAVAIQTPPEKRQLADENLVIARAAVQDGYGCGPGCFRATEGCICLRKKEKRELAGLEKKNVVEARDCPKACFIVDGECYCGKKEKRELAGLEKKNIVKARDCPPSCFPAYGECYCGKKEKRELAGLEKKNVIKARRCPPGCFPAYGDCYCGKKEKRELAGLEEENLVKSRDIAARTAPMCEARGCIRSRTGICNCHNPKRQSADLEERNVVKARVIAPRLSTHCTKTCMRDINYRCDHCYQTPEPERRSADPEEKNLA</sequence>
<comment type="caution">
    <text evidence="2">The sequence shown here is derived from an EMBL/GenBank/DDBJ whole genome shotgun (WGS) entry which is preliminary data.</text>
</comment>